<comment type="caution">
    <text evidence="1">The sequence shown here is derived from an EMBL/GenBank/DDBJ whole genome shotgun (WGS) entry which is preliminary data.</text>
</comment>
<dbReference type="RefSeq" id="WP_077198436.1">
    <property type="nucleotide sequence ID" value="NZ_LBFC01000021.1"/>
</dbReference>
<sequence>MRKVVLFFLFFSISFFGEILMLYPEHGLLVKNISDGFILPEKWKVKSIQGSFHVKDIFIDEKLKYVPSIKGNFVYKNGEFVSNDGKEYKIIDGYFFEITQHPKVVKKIFLDTKKATATFLVDGRYSFSYILNENVLSQFLNIYADVDSAFVFVVSEPQQNRWLMKGSGETNIQGKKVYQLGEIEDLRNERTILIDRMKVERLDYNYVELYDYVTNWNPTKRMVYIKTLRQLPAGKITVWSKLYNRYLPLDQAYLPDTNEEIEIFLGYSWNNWYKWNVKTSLNLGNRKRISGELSLKGRGVYKIKIFGKNIGSIKTNVEVIEKNESYIILLAHNTQTIFIEYEKDKN</sequence>
<dbReference type="EMBL" id="LBFC01000021">
    <property type="protein sequence ID" value="ONN26873.1"/>
    <property type="molecule type" value="Genomic_DNA"/>
</dbReference>
<evidence type="ECO:0000313" key="2">
    <source>
        <dbReference type="Proteomes" id="UP000242616"/>
    </source>
</evidence>
<proteinExistence type="predicted"/>
<keyword evidence="2" id="KW-1185">Reference proteome</keyword>
<dbReference type="Proteomes" id="UP000242616">
    <property type="component" value="Unassembled WGS sequence"/>
</dbReference>
<reference evidence="1 2" key="1">
    <citation type="submission" date="2015-06" db="EMBL/GenBank/DDBJ databases">
        <title>Genome sequencing of Thermotogales isolates from hydrothermal vents.</title>
        <authorList>
            <person name="Haverkamp T.H."/>
            <person name="Kublanov I.V."/>
            <person name="Nesbo C.L."/>
        </authorList>
    </citation>
    <scope>NUCLEOTIDE SEQUENCE [LARGE SCALE GENOMIC DNA]</scope>
    <source>
        <strain evidence="2">ik275mar</strain>
    </source>
</reference>
<name>A0ABX3IHS0_9BACT</name>
<organism evidence="1 2">
    <name type="scientific">Thermosipho affectus</name>
    <dbReference type="NCBI Taxonomy" id="660294"/>
    <lineage>
        <taxon>Bacteria</taxon>
        <taxon>Thermotogati</taxon>
        <taxon>Thermotogota</taxon>
        <taxon>Thermotogae</taxon>
        <taxon>Thermotogales</taxon>
        <taxon>Fervidobacteriaceae</taxon>
        <taxon>Thermosipho</taxon>
    </lineage>
</organism>
<evidence type="ECO:0000313" key="1">
    <source>
        <dbReference type="EMBL" id="ONN26873.1"/>
    </source>
</evidence>
<gene>
    <name evidence="1" type="ORF">XJ44_06145</name>
</gene>
<accession>A0ABX3IHS0</accession>
<protein>
    <submittedName>
        <fullName evidence="1">Uncharacterized protein</fullName>
    </submittedName>
</protein>